<gene>
    <name evidence="2" type="ORF">SAMN06265784_12329</name>
</gene>
<dbReference type="RefSeq" id="WP_085489948.1">
    <property type="nucleotide sequence ID" value="NZ_FXAT01000023.1"/>
</dbReference>
<evidence type="ECO:0000313" key="2">
    <source>
        <dbReference type="EMBL" id="SMG61565.1"/>
    </source>
</evidence>
<name>A0A1X7M638_9BURK</name>
<accession>A0A1X7M638</accession>
<evidence type="ECO:0000313" key="3">
    <source>
        <dbReference type="Proteomes" id="UP000193228"/>
    </source>
</evidence>
<dbReference type="EMBL" id="FXAT01000023">
    <property type="protein sequence ID" value="SMG61565.1"/>
    <property type="molecule type" value="Genomic_DNA"/>
</dbReference>
<dbReference type="PROSITE" id="PS51257">
    <property type="entry name" value="PROKAR_LIPOPROTEIN"/>
    <property type="match status" value="1"/>
</dbReference>
<sequence length="150" mass="16358">MKKLLLVALSVLAFLAGCHQSPTPTGSDGLVGIYGADPKNDGNVVPMLKVERNGDAYVLYEFSKGEWRQPKKAWTGDAGQPQEVRPFLKADLEKLVRHPVDVEPEGLQTKGIALIHVPAGWSDGGRNKPFTTKSGYFAMTLLGPIDLQRM</sequence>
<keyword evidence="3" id="KW-1185">Reference proteome</keyword>
<evidence type="ECO:0000256" key="1">
    <source>
        <dbReference type="SAM" id="SignalP"/>
    </source>
</evidence>
<protein>
    <submittedName>
        <fullName evidence="2">Uncharacterized protein</fullName>
    </submittedName>
</protein>
<organism evidence="2 3">
    <name type="scientific">Paraburkholderia susongensis</name>
    <dbReference type="NCBI Taxonomy" id="1515439"/>
    <lineage>
        <taxon>Bacteria</taxon>
        <taxon>Pseudomonadati</taxon>
        <taxon>Pseudomonadota</taxon>
        <taxon>Betaproteobacteria</taxon>
        <taxon>Burkholderiales</taxon>
        <taxon>Burkholderiaceae</taxon>
        <taxon>Paraburkholderia</taxon>
    </lineage>
</organism>
<dbReference type="OrthoDB" id="9020769at2"/>
<feature type="signal peptide" evidence="1">
    <location>
        <begin position="1"/>
        <end position="19"/>
    </location>
</feature>
<dbReference type="AlphaFoldDB" id="A0A1X7M638"/>
<keyword evidence="1" id="KW-0732">Signal</keyword>
<proteinExistence type="predicted"/>
<feature type="chain" id="PRO_5012326973" evidence="1">
    <location>
        <begin position="20"/>
        <end position="150"/>
    </location>
</feature>
<reference evidence="3" key="1">
    <citation type="submission" date="2017-04" db="EMBL/GenBank/DDBJ databases">
        <authorList>
            <person name="Varghese N."/>
            <person name="Submissions S."/>
        </authorList>
    </citation>
    <scope>NUCLEOTIDE SEQUENCE [LARGE SCALE GENOMIC DNA]</scope>
    <source>
        <strain evidence="3">LMG 29540</strain>
    </source>
</reference>
<dbReference type="Proteomes" id="UP000193228">
    <property type="component" value="Unassembled WGS sequence"/>
</dbReference>
<dbReference type="STRING" id="1515439.SAMN06265784_12329"/>